<comment type="subcellular location">
    <subcellularLocation>
        <location evidence="2">Cell membrane</location>
    </subcellularLocation>
    <subcellularLocation>
        <location evidence="1">Membrane</location>
        <topology evidence="1">Single-pass membrane protein</topology>
    </subcellularLocation>
</comment>
<feature type="domain" description="Penicillin-binding protein dimerisation" evidence="16">
    <location>
        <begin position="59"/>
        <end position="227"/>
    </location>
</feature>
<dbReference type="AlphaFoldDB" id="A0A4Q7DHX9"/>
<dbReference type="SUPFAM" id="SSF56519">
    <property type="entry name" value="Penicillin binding protein dimerisation domain"/>
    <property type="match status" value="1"/>
</dbReference>
<dbReference type="GO" id="GO:0071972">
    <property type="term" value="F:peptidoglycan L,D-transpeptidase activity"/>
    <property type="evidence" value="ECO:0007669"/>
    <property type="project" value="TreeGrafter"/>
</dbReference>
<accession>A0A4Q7DHX9</accession>
<evidence type="ECO:0000256" key="13">
    <source>
        <dbReference type="ARBA" id="ARBA00023316"/>
    </source>
</evidence>
<evidence type="ECO:0000256" key="6">
    <source>
        <dbReference type="ARBA" id="ARBA00022670"/>
    </source>
</evidence>
<reference evidence="17 18" key="1">
    <citation type="submission" date="2018-10" db="EMBL/GenBank/DDBJ databases">
        <title>An updated phylogeny of the Alphaproteobacteria reveals that the parasitic Rickettsiales and Holosporales have independent origins.</title>
        <authorList>
            <person name="Munoz-Gomez S.A."/>
            <person name="Hess S."/>
            <person name="Burger G."/>
            <person name="Lang B.F."/>
            <person name="Susko E."/>
            <person name="Slamovits C.H."/>
            <person name="Roger A.J."/>
        </authorList>
    </citation>
    <scope>NUCLEOTIDE SEQUENCE [LARGE SCALE GENOMIC DNA]</scope>
    <source>
        <strain evidence="17">HOLO01</strain>
    </source>
</reference>
<dbReference type="Proteomes" id="UP000293550">
    <property type="component" value="Unassembled WGS sequence"/>
</dbReference>
<dbReference type="GO" id="GO:0009252">
    <property type="term" value="P:peptidoglycan biosynthetic process"/>
    <property type="evidence" value="ECO:0007669"/>
    <property type="project" value="UniProtKB-KW"/>
</dbReference>
<feature type="domain" description="Penicillin-binding protein transpeptidase" evidence="15">
    <location>
        <begin position="261"/>
        <end position="591"/>
    </location>
</feature>
<dbReference type="NCBIfam" id="TIGR03423">
    <property type="entry name" value="pbp2_mrdA"/>
    <property type="match status" value="1"/>
</dbReference>
<keyword evidence="4" id="KW-0997">Cell inner membrane</keyword>
<dbReference type="InterPro" id="IPR017790">
    <property type="entry name" value="Penicillin-binding_protein_2"/>
</dbReference>
<dbReference type="InterPro" id="IPR036138">
    <property type="entry name" value="PBP_dimer_sf"/>
</dbReference>
<evidence type="ECO:0000256" key="1">
    <source>
        <dbReference type="ARBA" id="ARBA00004167"/>
    </source>
</evidence>
<keyword evidence="3" id="KW-1003">Cell membrane</keyword>
<dbReference type="PANTHER" id="PTHR30627:SF2">
    <property type="entry name" value="PEPTIDOGLYCAN D,D-TRANSPEPTIDASE MRDA"/>
    <property type="match status" value="1"/>
</dbReference>
<evidence type="ECO:0000259" key="16">
    <source>
        <dbReference type="Pfam" id="PF03717"/>
    </source>
</evidence>
<dbReference type="GO" id="GO:0008658">
    <property type="term" value="F:penicillin binding"/>
    <property type="evidence" value="ECO:0007669"/>
    <property type="project" value="InterPro"/>
</dbReference>
<evidence type="ECO:0000256" key="7">
    <source>
        <dbReference type="ARBA" id="ARBA00022692"/>
    </source>
</evidence>
<dbReference type="GO" id="GO:0006508">
    <property type="term" value="P:proteolysis"/>
    <property type="evidence" value="ECO:0007669"/>
    <property type="project" value="UniProtKB-KW"/>
</dbReference>
<evidence type="ECO:0000256" key="3">
    <source>
        <dbReference type="ARBA" id="ARBA00022475"/>
    </source>
</evidence>
<evidence type="ECO:0000256" key="9">
    <source>
        <dbReference type="ARBA" id="ARBA00022960"/>
    </source>
</evidence>
<dbReference type="EMBL" id="SCFB01000007">
    <property type="protein sequence ID" value="RZI45665.1"/>
    <property type="molecule type" value="Genomic_DNA"/>
</dbReference>
<dbReference type="InterPro" id="IPR001460">
    <property type="entry name" value="PCN-bd_Tpept"/>
</dbReference>
<dbReference type="GO" id="GO:0009002">
    <property type="term" value="F:serine-type D-Ala-D-Ala carboxypeptidase activity"/>
    <property type="evidence" value="ECO:0007669"/>
    <property type="project" value="InterPro"/>
</dbReference>
<sequence>MKDKEQQQLFTRRSLILGGIQGGLALGLIGRLYVLQVVNSQHYQLLSDKNRIQSLDLLPARGEIFDRSGVLLAGNHTTYGCLLNLSKAKEVQSLLESLKSLIDIDAPTLERVTGQLKKQRKAFALLLKENLSWDELATLELHAPDLSGILIEKSQSRFYPHPQQTAHVVGYVGAVTEKEAAANDQLEIPGFKVGKTGLEKHEDDRMRGQPGLKRLEVNASQRVVRVLETVESVKGQDLHLTLDFPLQKAVGDILQRAQSACAVVLDVWTGAVLALVSHPTFDANLFIGGIGKTPWKDLNENPHLPMNNKVISGQYSPGSTFKMIVALAALKKGVVNSQTSFHCPGHYDFYDHRFHCWNWRTGGHGHMTLEPALSQSCDVYFYNLATTLGIDAMAETAREFGLGVATGIELTSEKAGLVPNKSWKRLIKKQVWTPGETINISIGQGAILATPIQLAKMTAMLANGLCPIQPHLLKNAPLMGATPLPYSKDFQNLIKAGMRGAVNEPRGNAYRARIEDPAKQMAGKTGSTQVVRITQQNRDNYTHNDRPYHLKEHALFVGYAPVDHPRFAVTVVVEHGGSGAKAAAPLARDILLAAQTLVV</sequence>
<keyword evidence="12 14" id="KW-0472">Membrane</keyword>
<keyword evidence="11 14" id="KW-1133">Transmembrane helix</keyword>
<dbReference type="InterPro" id="IPR012338">
    <property type="entry name" value="Beta-lactam/transpept-like"/>
</dbReference>
<dbReference type="Gene3D" id="3.90.1310.10">
    <property type="entry name" value="Penicillin-binding protein 2a (Domain 2)"/>
    <property type="match status" value="1"/>
</dbReference>
<evidence type="ECO:0000256" key="5">
    <source>
        <dbReference type="ARBA" id="ARBA00022645"/>
    </source>
</evidence>
<keyword evidence="13" id="KW-0961">Cell wall biogenesis/degradation</keyword>
<evidence type="ECO:0000256" key="11">
    <source>
        <dbReference type="ARBA" id="ARBA00022989"/>
    </source>
</evidence>
<comment type="caution">
    <text evidence="17">The sequence shown here is derived from an EMBL/GenBank/DDBJ whole genome shotgun (WGS) entry which is preliminary data.</text>
</comment>
<evidence type="ECO:0000256" key="10">
    <source>
        <dbReference type="ARBA" id="ARBA00022984"/>
    </source>
</evidence>
<dbReference type="OrthoDB" id="9766847at2"/>
<dbReference type="RefSeq" id="WP_130154246.1">
    <property type="nucleotide sequence ID" value="NZ_SCFB01000007.1"/>
</dbReference>
<keyword evidence="8" id="KW-0378">Hydrolase</keyword>
<evidence type="ECO:0000256" key="14">
    <source>
        <dbReference type="SAM" id="Phobius"/>
    </source>
</evidence>
<evidence type="ECO:0000256" key="12">
    <source>
        <dbReference type="ARBA" id="ARBA00023136"/>
    </source>
</evidence>
<dbReference type="Pfam" id="PF00905">
    <property type="entry name" value="Transpeptidase"/>
    <property type="match status" value="1"/>
</dbReference>
<keyword evidence="10" id="KW-0573">Peptidoglycan synthesis</keyword>
<evidence type="ECO:0000256" key="8">
    <source>
        <dbReference type="ARBA" id="ARBA00022801"/>
    </source>
</evidence>
<keyword evidence="18" id="KW-1185">Reference proteome</keyword>
<evidence type="ECO:0000313" key="18">
    <source>
        <dbReference type="Proteomes" id="UP000293550"/>
    </source>
</evidence>
<organism evidence="17 18">
    <name type="scientific">Candidatus Finniella inopinata</name>
    <dbReference type="NCBI Taxonomy" id="1696036"/>
    <lineage>
        <taxon>Bacteria</taxon>
        <taxon>Pseudomonadati</taxon>
        <taxon>Pseudomonadota</taxon>
        <taxon>Alphaproteobacteria</taxon>
        <taxon>Holosporales</taxon>
        <taxon>Candidatus Paracaedibacteraceae</taxon>
        <taxon>Candidatus Finniella</taxon>
    </lineage>
</organism>
<evidence type="ECO:0000259" key="15">
    <source>
        <dbReference type="Pfam" id="PF00905"/>
    </source>
</evidence>
<name>A0A4Q7DHX9_9PROT</name>
<feature type="transmembrane region" description="Helical" evidence="14">
    <location>
        <begin position="15"/>
        <end position="34"/>
    </location>
</feature>
<dbReference type="InterPro" id="IPR005311">
    <property type="entry name" value="PBP_dimer"/>
</dbReference>
<dbReference type="GO" id="GO:0008360">
    <property type="term" value="P:regulation of cell shape"/>
    <property type="evidence" value="ECO:0007669"/>
    <property type="project" value="UniProtKB-KW"/>
</dbReference>
<evidence type="ECO:0000256" key="4">
    <source>
        <dbReference type="ARBA" id="ARBA00022519"/>
    </source>
</evidence>
<dbReference type="Pfam" id="PF03717">
    <property type="entry name" value="PBP_dimer"/>
    <property type="match status" value="1"/>
</dbReference>
<keyword evidence="7 14" id="KW-0812">Transmembrane</keyword>
<dbReference type="Gene3D" id="3.30.1390.30">
    <property type="entry name" value="Penicillin-binding protein 2a, domain 3"/>
    <property type="match status" value="1"/>
</dbReference>
<keyword evidence="9" id="KW-0133">Cell shape</keyword>
<dbReference type="GO" id="GO:0071555">
    <property type="term" value="P:cell wall organization"/>
    <property type="evidence" value="ECO:0007669"/>
    <property type="project" value="UniProtKB-KW"/>
</dbReference>
<keyword evidence="6" id="KW-0645">Protease</keyword>
<dbReference type="InterPro" id="IPR050515">
    <property type="entry name" value="Beta-lactam/transpept"/>
</dbReference>
<dbReference type="PANTHER" id="PTHR30627">
    <property type="entry name" value="PEPTIDOGLYCAN D,D-TRANSPEPTIDASE"/>
    <property type="match status" value="1"/>
</dbReference>
<dbReference type="GO" id="GO:0005886">
    <property type="term" value="C:plasma membrane"/>
    <property type="evidence" value="ECO:0007669"/>
    <property type="project" value="UniProtKB-SubCell"/>
</dbReference>
<keyword evidence="5" id="KW-0121">Carboxypeptidase</keyword>
<evidence type="ECO:0000256" key="2">
    <source>
        <dbReference type="ARBA" id="ARBA00004236"/>
    </source>
</evidence>
<evidence type="ECO:0000313" key="17">
    <source>
        <dbReference type="EMBL" id="RZI45665.1"/>
    </source>
</evidence>
<dbReference type="SUPFAM" id="SSF56601">
    <property type="entry name" value="beta-lactamase/transpeptidase-like"/>
    <property type="match status" value="1"/>
</dbReference>
<protein>
    <submittedName>
        <fullName evidence="17">Penicillin-binding protein 2</fullName>
    </submittedName>
</protein>
<proteinExistence type="predicted"/>
<gene>
    <name evidence="17" type="primary">mrdA</name>
    <name evidence="17" type="ORF">EQU50_06070</name>
</gene>
<dbReference type="Gene3D" id="3.40.710.10">
    <property type="entry name" value="DD-peptidase/beta-lactamase superfamily"/>
    <property type="match status" value="1"/>
</dbReference>